<proteinExistence type="predicted"/>
<dbReference type="InterPro" id="IPR036291">
    <property type="entry name" value="NAD(P)-bd_dom_sf"/>
</dbReference>
<dbReference type="EMBL" id="JAWWNJ010000001">
    <property type="protein sequence ID" value="KAK7063728.1"/>
    <property type="molecule type" value="Genomic_DNA"/>
</dbReference>
<keyword evidence="2" id="KW-1185">Reference proteome</keyword>
<dbReference type="SUPFAM" id="SSF51735">
    <property type="entry name" value="NAD(P)-binding Rossmann-fold domains"/>
    <property type="match status" value="1"/>
</dbReference>
<gene>
    <name evidence="1" type="ORF">R3P38DRAFT_10464</name>
</gene>
<reference evidence="1 2" key="1">
    <citation type="journal article" date="2024" name="J Genomics">
        <title>Draft genome sequencing and assembly of Favolaschia claudopus CIRM-BRFM 2984 isolated from oak limbs.</title>
        <authorList>
            <person name="Navarro D."/>
            <person name="Drula E."/>
            <person name="Chaduli D."/>
            <person name="Cazenave R."/>
            <person name="Ahrendt S."/>
            <person name="Wang J."/>
            <person name="Lipzen A."/>
            <person name="Daum C."/>
            <person name="Barry K."/>
            <person name="Grigoriev I.V."/>
            <person name="Favel A."/>
            <person name="Rosso M.N."/>
            <person name="Martin F."/>
        </authorList>
    </citation>
    <scope>NUCLEOTIDE SEQUENCE [LARGE SCALE GENOMIC DNA]</scope>
    <source>
        <strain evidence="1 2">CIRM-BRFM 2984</strain>
    </source>
</reference>
<dbReference type="InterPro" id="IPR052184">
    <property type="entry name" value="SDR_enzymes"/>
</dbReference>
<accession>A0AAW0EHU6</accession>
<evidence type="ECO:0000313" key="2">
    <source>
        <dbReference type="Proteomes" id="UP001362999"/>
    </source>
</evidence>
<dbReference type="InterPro" id="IPR002347">
    <property type="entry name" value="SDR_fam"/>
</dbReference>
<dbReference type="Pfam" id="PF00106">
    <property type="entry name" value="adh_short"/>
    <property type="match status" value="1"/>
</dbReference>
<organism evidence="1 2">
    <name type="scientific">Favolaschia claudopus</name>
    <dbReference type="NCBI Taxonomy" id="2862362"/>
    <lineage>
        <taxon>Eukaryota</taxon>
        <taxon>Fungi</taxon>
        <taxon>Dikarya</taxon>
        <taxon>Basidiomycota</taxon>
        <taxon>Agaricomycotina</taxon>
        <taxon>Agaricomycetes</taxon>
        <taxon>Agaricomycetidae</taxon>
        <taxon>Agaricales</taxon>
        <taxon>Marasmiineae</taxon>
        <taxon>Mycenaceae</taxon>
        <taxon>Favolaschia</taxon>
    </lineage>
</organism>
<evidence type="ECO:0000313" key="1">
    <source>
        <dbReference type="EMBL" id="KAK7063728.1"/>
    </source>
</evidence>
<dbReference type="PRINTS" id="PR00081">
    <property type="entry name" value="GDHRDH"/>
</dbReference>
<sequence>MPSYVVTGASRGIGLQFVKHLSTDEQNQVFAVVRNKATANFLHELGRKNVTIVEADVTDAKALNRAAAEVGKATNNKLDYLINNAGSASFLGWTIDQFPNSEELEKDLIDTFRNNTIAVVHSTNAFLPLLKNGPTKKVLTLSGASGHLGFTLHANAPGMVSYSIAKAALNMAVAKFAAQYRAEGFVFLSICPGMVDTTATQTAPPSEGAMEELKLLSKGLSSVMPSIPAPISPEESVKMQLDVFNSWPAERSGEMVSHFGNETRWI</sequence>
<dbReference type="AlphaFoldDB" id="A0AAW0EHU6"/>
<dbReference type="GO" id="GO:0016616">
    <property type="term" value="F:oxidoreductase activity, acting on the CH-OH group of donors, NAD or NADP as acceptor"/>
    <property type="evidence" value="ECO:0007669"/>
    <property type="project" value="TreeGrafter"/>
</dbReference>
<dbReference type="PANTHER" id="PTHR45458:SF3">
    <property type="entry name" value="CHAIN DEHYDROGENASE (ATSC), PUTATIVE-RELATED"/>
    <property type="match status" value="1"/>
</dbReference>
<dbReference type="CDD" id="cd05325">
    <property type="entry name" value="carb_red_sniffer_like_SDR_c"/>
    <property type="match status" value="1"/>
</dbReference>
<protein>
    <submittedName>
        <fullName evidence="1">NAD(P)-binding protein</fullName>
    </submittedName>
</protein>
<dbReference type="PANTHER" id="PTHR45458">
    <property type="entry name" value="SHORT-CHAIN DEHYDROGENASE/REDUCTASE SDR"/>
    <property type="match status" value="1"/>
</dbReference>
<comment type="caution">
    <text evidence="1">The sequence shown here is derived from an EMBL/GenBank/DDBJ whole genome shotgun (WGS) entry which is preliminary data.</text>
</comment>
<dbReference type="Gene3D" id="3.40.50.720">
    <property type="entry name" value="NAD(P)-binding Rossmann-like Domain"/>
    <property type="match status" value="1"/>
</dbReference>
<dbReference type="Proteomes" id="UP001362999">
    <property type="component" value="Unassembled WGS sequence"/>
</dbReference>
<name>A0AAW0EHU6_9AGAR</name>